<dbReference type="PANTHER" id="PTHR15138">
    <property type="entry name" value="TRANSCRIPTION INITIATION FACTOR TFIID SUBUNIT 4"/>
    <property type="match status" value="1"/>
</dbReference>
<comment type="similarity">
    <text evidence="2">Belongs to the TAF4 family.</text>
</comment>
<dbReference type="InterPro" id="IPR037249">
    <property type="entry name" value="TAFH/NHR1_dom_sf"/>
</dbReference>
<feature type="region of interest" description="Disordered" evidence="6">
    <location>
        <begin position="407"/>
        <end position="480"/>
    </location>
</feature>
<dbReference type="Proteomes" id="UP000095287">
    <property type="component" value="Unplaced"/>
</dbReference>
<organism evidence="8 9">
    <name type="scientific">Steinernema glaseri</name>
    <dbReference type="NCBI Taxonomy" id="37863"/>
    <lineage>
        <taxon>Eukaryota</taxon>
        <taxon>Metazoa</taxon>
        <taxon>Ecdysozoa</taxon>
        <taxon>Nematoda</taxon>
        <taxon>Chromadorea</taxon>
        <taxon>Rhabditida</taxon>
        <taxon>Tylenchina</taxon>
        <taxon>Panagrolaimomorpha</taxon>
        <taxon>Strongyloidoidea</taxon>
        <taxon>Steinernematidae</taxon>
        <taxon>Steinernema</taxon>
    </lineage>
</organism>
<dbReference type="SMART" id="SM00549">
    <property type="entry name" value="TAFH"/>
    <property type="match status" value="1"/>
</dbReference>
<keyword evidence="5" id="KW-0539">Nucleus</keyword>
<evidence type="ECO:0000313" key="9">
    <source>
        <dbReference type="WBParaSite" id="L893_g21107.t1"/>
    </source>
</evidence>
<proteinExistence type="inferred from homology"/>
<dbReference type="GO" id="GO:0016251">
    <property type="term" value="F:RNA polymerase II general transcription initiation factor activity"/>
    <property type="evidence" value="ECO:0007669"/>
    <property type="project" value="TreeGrafter"/>
</dbReference>
<dbReference type="SUPFAM" id="SSF158553">
    <property type="entry name" value="TAFH domain-like"/>
    <property type="match status" value="1"/>
</dbReference>
<reference evidence="9" key="1">
    <citation type="submission" date="2016-11" db="UniProtKB">
        <authorList>
            <consortium name="WormBaseParasite"/>
        </authorList>
    </citation>
    <scope>IDENTIFICATION</scope>
</reference>
<accession>A0A1I7YYF6</accession>
<dbReference type="Pfam" id="PF07531">
    <property type="entry name" value="TAFH"/>
    <property type="match status" value="1"/>
</dbReference>
<comment type="subcellular location">
    <subcellularLocation>
        <location evidence="1">Nucleus</location>
    </subcellularLocation>
</comment>
<dbReference type="Gene3D" id="1.20.120.1110">
    <property type="entry name" value="TAFH/NHR1 domain"/>
    <property type="match status" value="1"/>
</dbReference>
<evidence type="ECO:0000256" key="6">
    <source>
        <dbReference type="SAM" id="MobiDB-lite"/>
    </source>
</evidence>
<dbReference type="WBParaSite" id="L893_g21107.t1">
    <property type="protein sequence ID" value="L893_g21107.t1"/>
    <property type="gene ID" value="L893_g21107"/>
</dbReference>
<evidence type="ECO:0000256" key="2">
    <source>
        <dbReference type="ARBA" id="ARBA00006178"/>
    </source>
</evidence>
<feature type="compositionally biased region" description="Polar residues" evidence="6">
    <location>
        <begin position="422"/>
        <end position="433"/>
    </location>
</feature>
<dbReference type="InterPro" id="IPR045144">
    <property type="entry name" value="TAF4"/>
</dbReference>
<dbReference type="CDD" id="cd08045">
    <property type="entry name" value="HFD_TAF4"/>
    <property type="match status" value="1"/>
</dbReference>
<dbReference type="GO" id="GO:0003677">
    <property type="term" value="F:DNA binding"/>
    <property type="evidence" value="ECO:0007669"/>
    <property type="project" value="TreeGrafter"/>
</dbReference>
<feature type="region of interest" description="Disordered" evidence="6">
    <location>
        <begin position="1"/>
        <end position="105"/>
    </location>
</feature>
<evidence type="ECO:0000256" key="4">
    <source>
        <dbReference type="ARBA" id="ARBA00023163"/>
    </source>
</evidence>
<keyword evidence="8" id="KW-1185">Reference proteome</keyword>
<dbReference type="AlphaFoldDB" id="A0A1I7YYF6"/>
<protein>
    <submittedName>
        <fullName evidence="9">TAFH domain-containing protein</fullName>
    </submittedName>
</protein>
<evidence type="ECO:0000313" key="8">
    <source>
        <dbReference type="Proteomes" id="UP000095287"/>
    </source>
</evidence>
<evidence type="ECO:0000256" key="5">
    <source>
        <dbReference type="ARBA" id="ARBA00023242"/>
    </source>
</evidence>
<keyword evidence="3" id="KW-0805">Transcription regulation</keyword>
<dbReference type="InterPro" id="IPR003894">
    <property type="entry name" value="TAFH_NHR1"/>
</dbReference>
<dbReference type="PANTHER" id="PTHR15138:SF14">
    <property type="entry name" value="TRANSCRIPTION INITIATION FACTOR TFIID SUBUNIT 4"/>
    <property type="match status" value="1"/>
</dbReference>
<evidence type="ECO:0000256" key="3">
    <source>
        <dbReference type="ARBA" id="ARBA00023015"/>
    </source>
</evidence>
<name>A0A1I7YYF6_9BILA</name>
<keyword evidence="4" id="KW-0804">Transcription</keyword>
<evidence type="ECO:0000256" key="1">
    <source>
        <dbReference type="ARBA" id="ARBA00004123"/>
    </source>
</evidence>
<dbReference type="GO" id="GO:0006367">
    <property type="term" value="P:transcription initiation at RNA polymerase II promoter"/>
    <property type="evidence" value="ECO:0007669"/>
    <property type="project" value="TreeGrafter"/>
</dbReference>
<dbReference type="PROSITE" id="PS51119">
    <property type="entry name" value="TAFH"/>
    <property type="match status" value="1"/>
</dbReference>
<sequence length="730" mass="79756">MNGSDRIPAQNQQSLPKFRIVPGRSITEISRPASRTNSWNSTSNSQDGSFLHQSRPSSSSFPSEHTASSSQVPSQNVSFAQIKEESSYYASPSPSQPNEDDLRGAVRYGVPSTSAAAVLAVNVNGNQNHPVGVSAVSSAALNGNVSMVSTMASQVQSPGVPNGVKHVQVQQVHQYAMSQAPGPNENAQQPMMTASGNVMHRVVNQMPAPVQQQGHQQQAHQQQVQQQQSLQQQVHQQQSQQQQVHQQQVQVQQTPNAQNIDQQAVMKCARFFRTLIQLSNQPDHQQSAELVTGLVRDVIKGQLEVEQFTARLQKALGSKAQPHLQPFLQKTLPALRDQMQRQELILEGMNLSQIVGVIPAGDASTFSAPEAPPVSFSNGQQIVMQQRIPPPGMGNVQYVQSGQHLIKTDGPAPMTRMGSMGVNGTPSPASVLSTPPPNSVGAPPSILVKSEPIEPGTPVSISSQHEDQPKSNAPGPSITYAQAAPQMPATTVTAPVAAPAEQIQTKPFTNVQMLNQYRVLSLDVLLSRIRHAMPETSSAPSSANSLPADDQALTLLAQAAEYRLRKVLTHVSTTAEHRSEQLRSNPNYRQLDDHRRQLKFVEEMEKIDYERRENREKEALIRMSKSKGKDKDTLEKAKQIQQADQLAARNRDANAAAMAALSGTKKRRLDDPLGQSVAHGVSMSNTTSRPRTKRVLTKDFLLVLSQDKFMKDSELRLRLLYTSSAKEQSL</sequence>
<dbReference type="Pfam" id="PF05236">
    <property type="entry name" value="TAF4"/>
    <property type="match status" value="1"/>
</dbReference>
<feature type="compositionally biased region" description="Low complexity" evidence="6">
    <location>
        <begin position="34"/>
        <end position="70"/>
    </location>
</feature>
<feature type="compositionally biased region" description="Polar residues" evidence="6">
    <location>
        <begin position="1"/>
        <end position="15"/>
    </location>
</feature>
<feature type="domain" description="TAFH" evidence="7">
    <location>
        <begin position="257"/>
        <end position="358"/>
    </location>
</feature>
<feature type="region of interest" description="Disordered" evidence="6">
    <location>
        <begin position="667"/>
        <end position="690"/>
    </location>
</feature>
<dbReference type="InterPro" id="IPR007900">
    <property type="entry name" value="TAF4_C"/>
</dbReference>
<evidence type="ECO:0000259" key="7">
    <source>
        <dbReference type="PROSITE" id="PS51119"/>
    </source>
</evidence>
<dbReference type="GO" id="GO:0005669">
    <property type="term" value="C:transcription factor TFIID complex"/>
    <property type="evidence" value="ECO:0007669"/>
    <property type="project" value="InterPro"/>
</dbReference>